<comment type="caution">
    <text evidence="4">The sequence shown here is derived from an EMBL/GenBank/DDBJ whole genome shotgun (WGS) entry which is preliminary data.</text>
</comment>
<gene>
    <name evidence="4" type="ORF">RIMI_LOCUS11143579</name>
</gene>
<proteinExistence type="predicted"/>
<evidence type="ECO:0000313" key="5">
    <source>
        <dbReference type="Proteomes" id="UP001176940"/>
    </source>
</evidence>
<evidence type="ECO:0000256" key="2">
    <source>
        <dbReference type="ARBA" id="ARBA00022490"/>
    </source>
</evidence>
<comment type="subcellular location">
    <subcellularLocation>
        <location evidence="1">Cytoplasm</location>
    </subcellularLocation>
</comment>
<feature type="coiled-coil region" evidence="3">
    <location>
        <begin position="46"/>
        <end position="80"/>
    </location>
</feature>
<dbReference type="Proteomes" id="UP001176940">
    <property type="component" value="Unassembled WGS sequence"/>
</dbReference>
<evidence type="ECO:0000313" key="4">
    <source>
        <dbReference type="EMBL" id="CAJ0946052.1"/>
    </source>
</evidence>
<dbReference type="PANTHER" id="PTHR35081">
    <property type="entry name" value="COILED-COIL DOMAIN-CONTAINING PROTEIN 105"/>
    <property type="match status" value="1"/>
</dbReference>
<sequence>MRAEDDNSPMKIRGYHLTPPPFNRDLITDTCNIYARGYMRETRTAVSILRQALWETEQHIQKLQKQRGILERSHANTRRDILTNNETIQLRSTRPMSERYPDKVDDLLREEKKGLHDLKRGDSERQLQEVSRQLQVLYCHRQKLLEFSKEKQRVLDIISENARPRHQSQHQAGGSKLLGHEHTDCQAAIGSALITGEKFRNTQPPNWHNPEDRRELKESVTQALCKKAAESSRIWGPVSSLDLTVRERLDRPLVRILQRHPGTQLPESTLISQGSASMQKSLCRSRERIGLLHDTQLKVKTDQENKLRGQSIDRTAARLRTRSAKGRRERLGL</sequence>
<keyword evidence="3" id="KW-0175">Coiled coil</keyword>
<dbReference type="InterPro" id="IPR048256">
    <property type="entry name" value="Tektin-like"/>
</dbReference>
<dbReference type="Pfam" id="PF03148">
    <property type="entry name" value="Tektin"/>
    <property type="match status" value="1"/>
</dbReference>
<evidence type="ECO:0000256" key="1">
    <source>
        <dbReference type="ARBA" id="ARBA00004496"/>
    </source>
</evidence>
<keyword evidence="2" id="KW-0963">Cytoplasm</keyword>
<protein>
    <submittedName>
        <fullName evidence="4">Uncharacterized protein</fullName>
    </submittedName>
</protein>
<organism evidence="4 5">
    <name type="scientific">Ranitomeya imitator</name>
    <name type="common">mimic poison frog</name>
    <dbReference type="NCBI Taxonomy" id="111125"/>
    <lineage>
        <taxon>Eukaryota</taxon>
        <taxon>Metazoa</taxon>
        <taxon>Chordata</taxon>
        <taxon>Craniata</taxon>
        <taxon>Vertebrata</taxon>
        <taxon>Euteleostomi</taxon>
        <taxon>Amphibia</taxon>
        <taxon>Batrachia</taxon>
        <taxon>Anura</taxon>
        <taxon>Neobatrachia</taxon>
        <taxon>Hyloidea</taxon>
        <taxon>Dendrobatidae</taxon>
        <taxon>Dendrobatinae</taxon>
        <taxon>Ranitomeya</taxon>
    </lineage>
</organism>
<dbReference type="PANTHER" id="PTHR35081:SF1">
    <property type="entry name" value="COILED-COIL DOMAIN-CONTAINING PROTEIN 105"/>
    <property type="match status" value="1"/>
</dbReference>
<evidence type="ECO:0000256" key="3">
    <source>
        <dbReference type="SAM" id="Coils"/>
    </source>
</evidence>
<name>A0ABN9LMY4_9NEOB</name>
<dbReference type="EMBL" id="CAUEEQ010024878">
    <property type="protein sequence ID" value="CAJ0946052.1"/>
    <property type="molecule type" value="Genomic_DNA"/>
</dbReference>
<dbReference type="InterPro" id="IPR038949">
    <property type="entry name" value="TEKTL1"/>
</dbReference>
<keyword evidence="5" id="KW-1185">Reference proteome</keyword>
<accession>A0ABN9LMY4</accession>
<reference evidence="4" key="1">
    <citation type="submission" date="2023-07" db="EMBL/GenBank/DDBJ databases">
        <authorList>
            <person name="Stuckert A."/>
        </authorList>
    </citation>
    <scope>NUCLEOTIDE SEQUENCE</scope>
</reference>